<feature type="transmembrane region" description="Helical" evidence="6">
    <location>
        <begin position="268"/>
        <end position="292"/>
    </location>
</feature>
<comment type="caution">
    <text evidence="8">The sequence shown here is derived from an EMBL/GenBank/DDBJ whole genome shotgun (WGS) entry which is preliminary data.</text>
</comment>
<feature type="transmembrane region" description="Helical" evidence="6">
    <location>
        <begin position="359"/>
        <end position="381"/>
    </location>
</feature>
<evidence type="ECO:0000256" key="6">
    <source>
        <dbReference type="SAM" id="Phobius"/>
    </source>
</evidence>
<keyword evidence="3 6" id="KW-0812">Transmembrane</keyword>
<feature type="domain" description="Major facilitator superfamily (MFS) profile" evidence="7">
    <location>
        <begin position="38"/>
        <end position="450"/>
    </location>
</feature>
<organism evidence="8 9">
    <name type="scientific">Paraburkholderia guartelaensis</name>
    <dbReference type="NCBI Taxonomy" id="2546446"/>
    <lineage>
        <taxon>Bacteria</taxon>
        <taxon>Pseudomonadati</taxon>
        <taxon>Pseudomonadota</taxon>
        <taxon>Betaproteobacteria</taxon>
        <taxon>Burkholderiales</taxon>
        <taxon>Burkholderiaceae</taxon>
        <taxon>Paraburkholderia</taxon>
    </lineage>
</organism>
<dbReference type="InterPro" id="IPR036259">
    <property type="entry name" value="MFS_trans_sf"/>
</dbReference>
<dbReference type="Gene3D" id="1.20.1250.20">
    <property type="entry name" value="MFS general substrate transporter like domains"/>
    <property type="match status" value="2"/>
</dbReference>
<feature type="transmembrane region" description="Helical" evidence="6">
    <location>
        <begin position="104"/>
        <end position="123"/>
    </location>
</feature>
<feature type="transmembrane region" description="Helical" evidence="6">
    <location>
        <begin position="196"/>
        <end position="218"/>
    </location>
</feature>
<evidence type="ECO:0000256" key="5">
    <source>
        <dbReference type="ARBA" id="ARBA00023136"/>
    </source>
</evidence>
<gene>
    <name evidence="8" type="ORF">E1N52_07490</name>
</gene>
<sequence>MSPIPQGHASRVPQTSAQAQSNCAAATEQVTRKVSRHLLGFLFLLFVVSFLDRINIGFAGLTMMKDLGLSSTQFGFATTLFYVAYIACGIPGNLMLARVGARRWISFIMIAWGLASTATMFATNATTLYWLRMLVGVTEAGFLPGMLLYLTCWFPSAWRARANALFMIAMPVTAALGSAVSGFILKLDGHAGLAGWQWLFVLEGMPAALLGCVAFFYLDDTPRAARWLSAQEKRTLEAALAEPADALDSPTAQAASERSLWQQLRSPVVLRFAAAYFCLVNTLAMVAVWAPLIVKGFSAGASNVTVGLIATIPQIVTIVAMIVWGRRSDRRQERKWHLAAPMLLSGLGCVLTAQGGAPLVQLLGVCLASAGSYTAMSIFWTTPDQAFTPQARAVGIAVINAIGNISSAANPLVVGWLKDATHSYAAGLIYSAALLVLGAVIVATLPIGRGGRSNREKEVKAVPRAAA</sequence>
<dbReference type="AlphaFoldDB" id="A0A4V2ZWH1"/>
<evidence type="ECO:0000256" key="2">
    <source>
        <dbReference type="ARBA" id="ARBA00022448"/>
    </source>
</evidence>
<dbReference type="SUPFAM" id="SSF103473">
    <property type="entry name" value="MFS general substrate transporter"/>
    <property type="match status" value="1"/>
</dbReference>
<dbReference type="Proteomes" id="UP000295606">
    <property type="component" value="Unassembled WGS sequence"/>
</dbReference>
<dbReference type="OrthoDB" id="5441967at2"/>
<proteinExistence type="predicted"/>
<reference evidence="8 9" key="1">
    <citation type="submission" date="2019-03" db="EMBL/GenBank/DDBJ databases">
        <title>Paraburkholderia sp. isolated from native Mimosa gymnas in Guartela State Park, Brazil.</title>
        <authorList>
            <person name="Paulitsch F."/>
            <person name="Hungria M."/>
            <person name="Delamuta J.R.M."/>
            <person name="Ribeiro R.A."/>
            <person name="Dall'Agnol R."/>
            <person name="Silva J.S.B."/>
        </authorList>
    </citation>
    <scope>NUCLEOTIDE SEQUENCE [LARGE SCALE GENOMIC DNA]</scope>
    <source>
        <strain evidence="8 9">CNPSo 3008</strain>
    </source>
</reference>
<dbReference type="RefSeq" id="WP_133181580.1">
    <property type="nucleotide sequence ID" value="NZ_SMOD01000004.1"/>
</dbReference>
<evidence type="ECO:0000256" key="3">
    <source>
        <dbReference type="ARBA" id="ARBA00022692"/>
    </source>
</evidence>
<keyword evidence="2" id="KW-0813">Transport</keyword>
<evidence type="ECO:0000256" key="1">
    <source>
        <dbReference type="ARBA" id="ARBA00004141"/>
    </source>
</evidence>
<feature type="transmembrane region" description="Helical" evidence="6">
    <location>
        <begin position="38"/>
        <end position="62"/>
    </location>
</feature>
<feature type="transmembrane region" description="Helical" evidence="6">
    <location>
        <begin position="393"/>
        <end position="417"/>
    </location>
</feature>
<keyword evidence="5 6" id="KW-0472">Membrane</keyword>
<dbReference type="FunFam" id="1.20.1250.20:FF:000018">
    <property type="entry name" value="MFS transporter permease"/>
    <property type="match status" value="1"/>
</dbReference>
<evidence type="ECO:0000259" key="7">
    <source>
        <dbReference type="PROSITE" id="PS50850"/>
    </source>
</evidence>
<dbReference type="InterPro" id="IPR020846">
    <property type="entry name" value="MFS_dom"/>
</dbReference>
<dbReference type="PANTHER" id="PTHR43791:SF102">
    <property type="entry name" value="4-HYDROXYPHENYLACETATE CATABOLISM PROTEIN"/>
    <property type="match status" value="1"/>
</dbReference>
<feature type="transmembrane region" description="Helical" evidence="6">
    <location>
        <begin position="74"/>
        <end position="97"/>
    </location>
</feature>
<dbReference type="CDD" id="cd17319">
    <property type="entry name" value="MFS_ExuT_GudP_like"/>
    <property type="match status" value="1"/>
</dbReference>
<dbReference type="InterPro" id="IPR011701">
    <property type="entry name" value="MFS"/>
</dbReference>
<comment type="subcellular location">
    <subcellularLocation>
        <location evidence="1">Membrane</location>
        <topology evidence="1">Multi-pass membrane protein</topology>
    </subcellularLocation>
</comment>
<dbReference type="EMBL" id="SMOD01000004">
    <property type="protein sequence ID" value="TDG09621.1"/>
    <property type="molecule type" value="Genomic_DNA"/>
</dbReference>
<feature type="transmembrane region" description="Helical" evidence="6">
    <location>
        <begin position="423"/>
        <end position="447"/>
    </location>
</feature>
<feature type="transmembrane region" description="Helical" evidence="6">
    <location>
        <begin position="304"/>
        <end position="324"/>
    </location>
</feature>
<feature type="transmembrane region" description="Helical" evidence="6">
    <location>
        <begin position="129"/>
        <end position="152"/>
    </location>
</feature>
<evidence type="ECO:0000256" key="4">
    <source>
        <dbReference type="ARBA" id="ARBA00022989"/>
    </source>
</evidence>
<evidence type="ECO:0000313" key="8">
    <source>
        <dbReference type="EMBL" id="TDG09621.1"/>
    </source>
</evidence>
<feature type="transmembrane region" description="Helical" evidence="6">
    <location>
        <begin position="336"/>
        <end position="353"/>
    </location>
</feature>
<keyword evidence="4 6" id="KW-1133">Transmembrane helix</keyword>
<evidence type="ECO:0000313" key="9">
    <source>
        <dbReference type="Proteomes" id="UP000295606"/>
    </source>
</evidence>
<dbReference type="GO" id="GO:0005886">
    <property type="term" value="C:plasma membrane"/>
    <property type="evidence" value="ECO:0007669"/>
    <property type="project" value="TreeGrafter"/>
</dbReference>
<dbReference type="PANTHER" id="PTHR43791">
    <property type="entry name" value="PERMEASE-RELATED"/>
    <property type="match status" value="1"/>
</dbReference>
<dbReference type="Pfam" id="PF07690">
    <property type="entry name" value="MFS_1"/>
    <property type="match status" value="1"/>
</dbReference>
<feature type="transmembrane region" description="Helical" evidence="6">
    <location>
        <begin position="164"/>
        <end position="184"/>
    </location>
</feature>
<name>A0A4V2ZWH1_9BURK</name>
<dbReference type="PROSITE" id="PS50850">
    <property type="entry name" value="MFS"/>
    <property type="match status" value="1"/>
</dbReference>
<accession>A0A4V2ZWH1</accession>
<protein>
    <submittedName>
        <fullName evidence="8">MFS transporter</fullName>
    </submittedName>
</protein>
<dbReference type="GO" id="GO:0022857">
    <property type="term" value="F:transmembrane transporter activity"/>
    <property type="evidence" value="ECO:0007669"/>
    <property type="project" value="InterPro"/>
</dbReference>